<keyword evidence="2" id="KW-0418">Kinase</keyword>
<sequence>MSSYSSADEEYDSDEPPKLELNIDSLKDVSSKVLQAPCISARPMTRGSSHEIFALEFQKSRTTSYQSLVRSGYSCIARFARVRGTSAKEESEIATIRYVKQHTSIPVPEIYYQDLNPDNEIGAAFVLMEKIPGRHLYKIWDGLSLDHKKVALSQIASVIVQFSSLRFDKIGCLTKNGIGRVTSPCYTSPQGPFSSTLQYLESFISSDSVNSSEAKDLFGQIRTKLAEYAKTEAASYLEPPFSMIHADFDAQNMLFLDAPDGSGPKLTGLIDFEYAHTGPVYFLYEYPIFIQDVSWSSHLCTKNKALRAHFVSQIFNGLTSPKEKATFISCINSKSFLLNGFRDAFMTIQCSERTRKNSAFYYLESLKDGTGLAYSGRVDYKPEYYSKEGRPMRPMDKGL</sequence>
<name>A0A9P9GUK6_FUSSL</name>
<accession>A0A9P9GUK6</accession>
<reference evidence="2" key="1">
    <citation type="journal article" date="2021" name="Nat. Commun.">
        <title>Genetic determinants of endophytism in the Arabidopsis root mycobiome.</title>
        <authorList>
            <person name="Mesny F."/>
            <person name="Miyauchi S."/>
            <person name="Thiergart T."/>
            <person name="Pickel B."/>
            <person name="Atanasova L."/>
            <person name="Karlsson M."/>
            <person name="Huettel B."/>
            <person name="Barry K.W."/>
            <person name="Haridas S."/>
            <person name="Chen C."/>
            <person name="Bauer D."/>
            <person name="Andreopoulos W."/>
            <person name="Pangilinan J."/>
            <person name="LaButti K."/>
            <person name="Riley R."/>
            <person name="Lipzen A."/>
            <person name="Clum A."/>
            <person name="Drula E."/>
            <person name="Henrissat B."/>
            <person name="Kohler A."/>
            <person name="Grigoriev I.V."/>
            <person name="Martin F.M."/>
            <person name="Hacquard S."/>
        </authorList>
    </citation>
    <scope>NUCLEOTIDE SEQUENCE</scope>
    <source>
        <strain evidence="2">FSSC 5 MPI-SDFR-AT-0091</strain>
    </source>
</reference>
<keyword evidence="2" id="KW-0808">Transferase</keyword>
<evidence type="ECO:0000259" key="1">
    <source>
        <dbReference type="Pfam" id="PF01636"/>
    </source>
</evidence>
<dbReference type="PANTHER" id="PTHR21310:SF15">
    <property type="entry name" value="AMINOGLYCOSIDE PHOSPHOTRANSFERASE DOMAIN-CONTAINING PROTEIN"/>
    <property type="match status" value="1"/>
</dbReference>
<protein>
    <submittedName>
        <fullName evidence="2">Kinase-like domain-containing protein</fullName>
    </submittedName>
</protein>
<proteinExistence type="predicted"/>
<dbReference type="EMBL" id="JAGTJS010000017">
    <property type="protein sequence ID" value="KAH7244824.1"/>
    <property type="molecule type" value="Genomic_DNA"/>
</dbReference>
<dbReference type="InterPro" id="IPR011009">
    <property type="entry name" value="Kinase-like_dom_sf"/>
</dbReference>
<comment type="caution">
    <text evidence="2">The sequence shown here is derived from an EMBL/GenBank/DDBJ whole genome shotgun (WGS) entry which is preliminary data.</text>
</comment>
<dbReference type="Gene3D" id="3.90.1200.10">
    <property type="match status" value="1"/>
</dbReference>
<dbReference type="InterPro" id="IPR002575">
    <property type="entry name" value="Aminoglycoside_PTrfase"/>
</dbReference>
<gene>
    <name evidence="2" type="ORF">B0J15DRAFT_564619</name>
</gene>
<dbReference type="AlphaFoldDB" id="A0A9P9GUK6"/>
<dbReference type="SUPFAM" id="SSF56112">
    <property type="entry name" value="Protein kinase-like (PK-like)"/>
    <property type="match status" value="1"/>
</dbReference>
<organism evidence="2 3">
    <name type="scientific">Fusarium solani</name>
    <name type="common">Filamentous fungus</name>
    <dbReference type="NCBI Taxonomy" id="169388"/>
    <lineage>
        <taxon>Eukaryota</taxon>
        <taxon>Fungi</taxon>
        <taxon>Dikarya</taxon>
        <taxon>Ascomycota</taxon>
        <taxon>Pezizomycotina</taxon>
        <taxon>Sordariomycetes</taxon>
        <taxon>Hypocreomycetidae</taxon>
        <taxon>Hypocreales</taxon>
        <taxon>Nectriaceae</taxon>
        <taxon>Fusarium</taxon>
        <taxon>Fusarium solani species complex</taxon>
    </lineage>
</organism>
<dbReference type="Proteomes" id="UP000736672">
    <property type="component" value="Unassembled WGS sequence"/>
</dbReference>
<dbReference type="OrthoDB" id="10003767at2759"/>
<evidence type="ECO:0000313" key="3">
    <source>
        <dbReference type="Proteomes" id="UP000736672"/>
    </source>
</evidence>
<dbReference type="InterPro" id="IPR051678">
    <property type="entry name" value="AGP_Transferase"/>
</dbReference>
<feature type="domain" description="Aminoglycoside phosphotransferase" evidence="1">
    <location>
        <begin position="74"/>
        <end position="281"/>
    </location>
</feature>
<dbReference type="GO" id="GO:0016301">
    <property type="term" value="F:kinase activity"/>
    <property type="evidence" value="ECO:0007669"/>
    <property type="project" value="UniProtKB-KW"/>
</dbReference>
<keyword evidence="3" id="KW-1185">Reference proteome</keyword>
<dbReference type="Pfam" id="PF01636">
    <property type="entry name" value="APH"/>
    <property type="match status" value="1"/>
</dbReference>
<evidence type="ECO:0000313" key="2">
    <source>
        <dbReference type="EMBL" id="KAH7244824.1"/>
    </source>
</evidence>
<dbReference type="PANTHER" id="PTHR21310">
    <property type="entry name" value="AMINOGLYCOSIDE PHOSPHOTRANSFERASE-RELATED-RELATED"/>
    <property type="match status" value="1"/>
</dbReference>